<accession>A0A9Q8Y527</accession>
<dbReference type="GO" id="GO:0035556">
    <property type="term" value="P:intracellular signal transduction"/>
    <property type="evidence" value="ECO:0007669"/>
    <property type="project" value="InterPro"/>
</dbReference>
<feature type="domain" description="Guanylate cyclase" evidence="8">
    <location>
        <begin position="228"/>
        <end position="355"/>
    </location>
</feature>
<dbReference type="OrthoDB" id="315417at2"/>
<dbReference type="EMBL" id="CP098807">
    <property type="protein sequence ID" value="USJ21861.1"/>
    <property type="molecule type" value="Genomic_DNA"/>
</dbReference>
<dbReference type="SMART" id="SM00044">
    <property type="entry name" value="CYCc"/>
    <property type="match status" value="1"/>
</dbReference>
<keyword evidence="4 7" id="KW-1133">Transmembrane helix</keyword>
<feature type="transmembrane region" description="Helical" evidence="7">
    <location>
        <begin position="162"/>
        <end position="186"/>
    </location>
</feature>
<proteinExistence type="predicted"/>
<evidence type="ECO:0000256" key="3">
    <source>
        <dbReference type="ARBA" id="ARBA00022741"/>
    </source>
</evidence>
<protein>
    <submittedName>
        <fullName evidence="9">Adenylate/guanylate cyclase domain-containing protein</fullName>
    </submittedName>
</protein>
<feature type="transmembrane region" description="Helical" evidence="7">
    <location>
        <begin position="108"/>
        <end position="125"/>
    </location>
</feature>
<sequence length="416" mass="44376">MSWTSAVRSLLELGAANVAEGDREGILVANVAACVIVVTTTSFALIYALYGEPSLIPLVYANLALAVAAAMTPLFHRFGRVASGLWEFGICVVVLVWIASYVGRDSGVLLTLLGVTPVAFAILGFQNIALVTVLSAMAAITVIAASIAFPQARAGVYDDTRFLQLLHSSSIITLTLMCFATIYYAFQMAREAQGRLARLMTSIMPDEIVARLLRNERETIIDEFEHATVVLIDIVQFVALSNSLGPERTVNLLNELFSEFDRLAAATGVEKIKTVGDAYLAVAGVPARHPTPEKAAAVFGFGAIAAAREIGERHGVVLKLRAGMASGSVTAGVLGRAKYAYDIWGAPVNLAARLEAIGKPGCITTTAEIRQRLGESFLFICSGREDIKGFGPTEIWTTRMPDPDACVPGIRAHTAT</sequence>
<dbReference type="AlphaFoldDB" id="A0A9Q8Y527"/>
<evidence type="ECO:0000256" key="7">
    <source>
        <dbReference type="SAM" id="Phobius"/>
    </source>
</evidence>
<dbReference type="PANTHER" id="PTHR11920:SF335">
    <property type="entry name" value="GUANYLATE CYCLASE"/>
    <property type="match status" value="1"/>
</dbReference>
<keyword evidence="6" id="KW-0456">Lyase</keyword>
<dbReference type="RefSeq" id="WP_090294306.1">
    <property type="nucleotide sequence ID" value="NZ_CAXURO020000001.1"/>
</dbReference>
<feature type="transmembrane region" description="Helical" evidence="7">
    <location>
        <begin position="84"/>
        <end position="102"/>
    </location>
</feature>
<dbReference type="Gene3D" id="3.30.70.1230">
    <property type="entry name" value="Nucleotide cyclase"/>
    <property type="match status" value="1"/>
</dbReference>
<evidence type="ECO:0000256" key="1">
    <source>
        <dbReference type="ARBA" id="ARBA00004370"/>
    </source>
</evidence>
<dbReference type="Pfam" id="PF20967">
    <property type="entry name" value="MASE7"/>
    <property type="match status" value="1"/>
</dbReference>
<dbReference type="GO" id="GO:0009190">
    <property type="term" value="P:cyclic nucleotide biosynthetic process"/>
    <property type="evidence" value="ECO:0007669"/>
    <property type="project" value="InterPro"/>
</dbReference>
<dbReference type="Proteomes" id="UP001055460">
    <property type="component" value="Chromosome"/>
</dbReference>
<dbReference type="CDD" id="cd07302">
    <property type="entry name" value="CHD"/>
    <property type="match status" value="1"/>
</dbReference>
<dbReference type="InterPro" id="IPR029787">
    <property type="entry name" value="Nucleotide_cyclase"/>
</dbReference>
<name>A0A9Q8Y527_ENSAD</name>
<dbReference type="SUPFAM" id="SSF55073">
    <property type="entry name" value="Nucleotide cyclase"/>
    <property type="match status" value="1"/>
</dbReference>
<dbReference type="PROSITE" id="PS50125">
    <property type="entry name" value="GUANYLATE_CYCLASE_2"/>
    <property type="match status" value="1"/>
</dbReference>
<reference evidence="9" key="1">
    <citation type="submission" date="2022-06" db="EMBL/GenBank/DDBJ databases">
        <title>Physiological and biochemical characterization and genomic elucidation of a strain of the genus Ensifer adhaerens M8 that combines arsenic oxidation and chromium reduction.</title>
        <authorList>
            <person name="Li X."/>
            <person name="Yu c."/>
        </authorList>
    </citation>
    <scope>NUCLEOTIDE SEQUENCE</scope>
    <source>
        <strain evidence="9">M8</strain>
    </source>
</reference>
<evidence type="ECO:0000313" key="9">
    <source>
        <dbReference type="EMBL" id="USJ21861.1"/>
    </source>
</evidence>
<dbReference type="GO" id="GO:0016020">
    <property type="term" value="C:membrane"/>
    <property type="evidence" value="ECO:0007669"/>
    <property type="project" value="UniProtKB-SubCell"/>
</dbReference>
<comment type="subcellular location">
    <subcellularLocation>
        <location evidence="1">Membrane</location>
    </subcellularLocation>
</comment>
<dbReference type="GO" id="GO:0000166">
    <property type="term" value="F:nucleotide binding"/>
    <property type="evidence" value="ECO:0007669"/>
    <property type="project" value="UniProtKB-KW"/>
</dbReference>
<keyword evidence="5 7" id="KW-0472">Membrane</keyword>
<evidence type="ECO:0000256" key="6">
    <source>
        <dbReference type="ARBA" id="ARBA00023239"/>
    </source>
</evidence>
<organism evidence="9 10">
    <name type="scientific">Ensifer adhaerens</name>
    <name type="common">Sinorhizobium morelense</name>
    <dbReference type="NCBI Taxonomy" id="106592"/>
    <lineage>
        <taxon>Bacteria</taxon>
        <taxon>Pseudomonadati</taxon>
        <taxon>Pseudomonadota</taxon>
        <taxon>Alphaproteobacteria</taxon>
        <taxon>Hyphomicrobiales</taxon>
        <taxon>Rhizobiaceae</taxon>
        <taxon>Sinorhizobium/Ensifer group</taxon>
        <taxon>Ensifer</taxon>
    </lineage>
</organism>
<dbReference type="InterPro" id="IPR050401">
    <property type="entry name" value="Cyclic_nucleotide_synthase"/>
</dbReference>
<evidence type="ECO:0000256" key="2">
    <source>
        <dbReference type="ARBA" id="ARBA00022692"/>
    </source>
</evidence>
<gene>
    <name evidence="9" type="ORF">NE863_11080</name>
</gene>
<dbReference type="Pfam" id="PF00211">
    <property type="entry name" value="Guanylate_cyc"/>
    <property type="match status" value="1"/>
</dbReference>
<dbReference type="PANTHER" id="PTHR11920">
    <property type="entry name" value="GUANYLYL CYCLASE"/>
    <property type="match status" value="1"/>
</dbReference>
<evidence type="ECO:0000313" key="10">
    <source>
        <dbReference type="Proteomes" id="UP001055460"/>
    </source>
</evidence>
<evidence type="ECO:0000259" key="8">
    <source>
        <dbReference type="PROSITE" id="PS50125"/>
    </source>
</evidence>
<keyword evidence="3" id="KW-0547">Nucleotide-binding</keyword>
<dbReference type="InterPro" id="IPR001054">
    <property type="entry name" value="A/G_cyclase"/>
</dbReference>
<evidence type="ECO:0000256" key="4">
    <source>
        <dbReference type="ARBA" id="ARBA00022989"/>
    </source>
</evidence>
<feature type="transmembrane region" description="Helical" evidence="7">
    <location>
        <begin position="27"/>
        <end position="49"/>
    </location>
</feature>
<feature type="transmembrane region" description="Helical" evidence="7">
    <location>
        <begin position="55"/>
        <end position="75"/>
    </location>
</feature>
<keyword evidence="2 7" id="KW-0812">Transmembrane</keyword>
<feature type="transmembrane region" description="Helical" evidence="7">
    <location>
        <begin position="130"/>
        <end position="150"/>
    </location>
</feature>
<dbReference type="GO" id="GO:0004016">
    <property type="term" value="F:adenylate cyclase activity"/>
    <property type="evidence" value="ECO:0007669"/>
    <property type="project" value="UniProtKB-ARBA"/>
</dbReference>
<dbReference type="InterPro" id="IPR048432">
    <property type="entry name" value="MASE7"/>
</dbReference>
<evidence type="ECO:0000256" key="5">
    <source>
        <dbReference type="ARBA" id="ARBA00023136"/>
    </source>
</evidence>